<dbReference type="STRING" id="888060.HMPREF9081_2225"/>
<dbReference type="OrthoDB" id="1669219at2"/>
<proteinExistence type="predicted"/>
<dbReference type="HOGENOM" id="CLU_1934283_0_0_9"/>
<dbReference type="Proteomes" id="UP000004067">
    <property type="component" value="Unassembled WGS sequence"/>
</dbReference>
<feature type="coiled-coil region" evidence="1">
    <location>
        <begin position="84"/>
        <end position="125"/>
    </location>
</feature>
<name>F5RPN9_9FIRM</name>
<dbReference type="EMBL" id="AFHQ01000054">
    <property type="protein sequence ID" value="EGK57707.1"/>
    <property type="molecule type" value="Genomic_DNA"/>
</dbReference>
<evidence type="ECO:0000313" key="2">
    <source>
        <dbReference type="EMBL" id="EGK57707.1"/>
    </source>
</evidence>
<accession>F5RPN9</accession>
<dbReference type="eggNOG" id="ENOG503432W">
    <property type="taxonomic scope" value="Bacteria"/>
</dbReference>
<dbReference type="AlphaFoldDB" id="F5RPN9"/>
<keyword evidence="3" id="KW-1185">Reference proteome</keyword>
<protein>
    <submittedName>
        <fullName evidence="2">Uncharacterized protein</fullName>
    </submittedName>
</protein>
<reference evidence="2 3" key="1">
    <citation type="submission" date="2011-04" db="EMBL/GenBank/DDBJ databases">
        <authorList>
            <person name="Muzny D."/>
            <person name="Qin X."/>
            <person name="Deng J."/>
            <person name="Jiang H."/>
            <person name="Liu Y."/>
            <person name="Qu J."/>
            <person name="Song X.-Z."/>
            <person name="Zhang L."/>
            <person name="Thornton R."/>
            <person name="Coyle M."/>
            <person name="Francisco L."/>
            <person name="Jackson L."/>
            <person name="Javaid M."/>
            <person name="Korchina V."/>
            <person name="Kovar C."/>
            <person name="Mata R."/>
            <person name="Mathew T."/>
            <person name="Ngo R."/>
            <person name="Nguyen L."/>
            <person name="Nguyen N."/>
            <person name="Okwuonu G."/>
            <person name="Ongeri F."/>
            <person name="Pham C."/>
            <person name="Simmons D."/>
            <person name="Wilczek-Boney K."/>
            <person name="Hale W."/>
            <person name="Jakkamsetti A."/>
            <person name="Pham P."/>
            <person name="Ruth R."/>
            <person name="San Lucas F."/>
            <person name="Warren J."/>
            <person name="Zhang J."/>
            <person name="Zhao Z."/>
            <person name="Zhou C."/>
            <person name="Zhu D."/>
            <person name="Lee S."/>
            <person name="Bess C."/>
            <person name="Blankenburg K."/>
            <person name="Forbes L."/>
            <person name="Fu Q."/>
            <person name="Gubbala S."/>
            <person name="Hirani K."/>
            <person name="Jayaseelan J.C."/>
            <person name="Lara F."/>
            <person name="Munidasa M."/>
            <person name="Palculict T."/>
            <person name="Patil S."/>
            <person name="Pu L.-L."/>
            <person name="Saada N."/>
            <person name="Tang L."/>
            <person name="Weissenberger G."/>
            <person name="Zhu Y."/>
            <person name="Hemphill L."/>
            <person name="Shang Y."/>
            <person name="Youmans B."/>
            <person name="Ayvaz T."/>
            <person name="Ross M."/>
            <person name="Santibanez J."/>
            <person name="Aqrawi P."/>
            <person name="Gross S."/>
            <person name="Joshi V."/>
            <person name="Fowler G."/>
            <person name="Nazareth L."/>
            <person name="Reid J."/>
            <person name="Worley K."/>
            <person name="Petrosino J."/>
            <person name="Highlander S."/>
            <person name="Gibbs R."/>
        </authorList>
    </citation>
    <scope>NUCLEOTIDE SEQUENCE [LARGE SCALE GENOMIC DNA]</scope>
    <source>
        <strain evidence="2 3">DSM 2778</strain>
    </source>
</reference>
<keyword evidence="1" id="KW-0175">Coiled coil</keyword>
<evidence type="ECO:0000256" key="1">
    <source>
        <dbReference type="SAM" id="Coils"/>
    </source>
</evidence>
<organism evidence="2 3">
    <name type="scientific">Centipeda periodontii DSM 2778</name>
    <dbReference type="NCBI Taxonomy" id="888060"/>
    <lineage>
        <taxon>Bacteria</taxon>
        <taxon>Bacillati</taxon>
        <taxon>Bacillota</taxon>
        <taxon>Negativicutes</taxon>
        <taxon>Selenomonadales</taxon>
        <taxon>Selenomonadaceae</taxon>
        <taxon>Centipeda</taxon>
    </lineage>
</organism>
<gene>
    <name evidence="2" type="ORF">HMPREF9081_2225</name>
</gene>
<evidence type="ECO:0000313" key="3">
    <source>
        <dbReference type="Proteomes" id="UP000004067"/>
    </source>
</evidence>
<sequence>MSIFSSLKQWNDECNERGKIIEQQEAEKRRQKKEKEIRDYIEKGDSGTVDFSNLIKFFATTDIDRIMSQYAPKLTTMLGSIYLHQEDTSRLHELEGRYEELKERYDELKKEYDKQNELIAEIAKKSALTR</sequence>
<comment type="caution">
    <text evidence="2">The sequence shown here is derived from an EMBL/GenBank/DDBJ whole genome shotgun (WGS) entry which is preliminary data.</text>
</comment>
<dbReference type="RefSeq" id="WP_006307327.1">
    <property type="nucleotide sequence ID" value="NZ_GL892076.1"/>
</dbReference>